<proteinExistence type="predicted"/>
<dbReference type="Pfam" id="PF13672">
    <property type="entry name" value="PP2C_2"/>
    <property type="match status" value="1"/>
</dbReference>
<feature type="domain" description="PPM-type phosphatase" evidence="1">
    <location>
        <begin position="4"/>
        <end position="233"/>
    </location>
</feature>
<dbReference type="OrthoDB" id="9801841at2"/>
<dbReference type="AlphaFoldDB" id="A0A656QHE1"/>
<dbReference type="PROSITE" id="PS51746">
    <property type="entry name" value="PPM_2"/>
    <property type="match status" value="1"/>
</dbReference>
<comment type="caution">
    <text evidence="2">The sequence shown here is derived from an EMBL/GenBank/DDBJ whole genome shotgun (WGS) entry which is preliminary data.</text>
</comment>
<evidence type="ECO:0000259" key="1">
    <source>
        <dbReference type="PROSITE" id="PS51746"/>
    </source>
</evidence>
<dbReference type="InterPro" id="IPR036457">
    <property type="entry name" value="PPM-type-like_dom_sf"/>
</dbReference>
<name>A0A656QHE1_9BURK</name>
<evidence type="ECO:0000313" key="3">
    <source>
        <dbReference type="Proteomes" id="UP000027451"/>
    </source>
</evidence>
<dbReference type="Gene3D" id="3.60.40.10">
    <property type="entry name" value="PPM-type phosphatase domain"/>
    <property type="match status" value="1"/>
</dbReference>
<dbReference type="InterPro" id="IPR001932">
    <property type="entry name" value="PPM-type_phosphatase-like_dom"/>
</dbReference>
<dbReference type="RefSeq" id="WP_008348376.1">
    <property type="nucleotide sequence ID" value="NZ_CADFFU010000007.1"/>
</dbReference>
<sequence length="240" mass="25451">MRFDLASFTDPGGRNSNEDRLVLVAHRRLIAGIVADGAGGLGGGDVAAQLVVDTMRDVLRDCATRGESVETGQLADAMLAANRAIVDAQSAGGTRERMRSTAAILTIDPQGAHANWAHCGDTHIYCFRNGRIVLQTLDQGSAQPYRLRSVMHTALGTDDELKIEAARVPFPIEDGDAFLVCSDGFWEHLDEASMIDSIDDAGDAASWLAALAARARRNAPAGADNLSAIALWAGAPRVSR</sequence>
<dbReference type="SMART" id="SM00331">
    <property type="entry name" value="PP2C_SIG"/>
    <property type="match status" value="1"/>
</dbReference>
<dbReference type="EMBL" id="JFHD01000024">
    <property type="protein sequence ID" value="KDR27521.1"/>
    <property type="molecule type" value="Genomic_DNA"/>
</dbReference>
<organism evidence="2 3">
    <name type="scientific">Caballeronia zhejiangensis</name>
    <dbReference type="NCBI Taxonomy" id="871203"/>
    <lineage>
        <taxon>Bacteria</taxon>
        <taxon>Pseudomonadati</taxon>
        <taxon>Pseudomonadota</taxon>
        <taxon>Betaproteobacteria</taxon>
        <taxon>Burkholderiales</taxon>
        <taxon>Burkholderiaceae</taxon>
        <taxon>Caballeronia</taxon>
    </lineage>
</organism>
<dbReference type="SUPFAM" id="SSF81606">
    <property type="entry name" value="PP2C-like"/>
    <property type="match status" value="1"/>
</dbReference>
<protein>
    <submittedName>
        <fullName evidence="2">Phosphoprotein phosphatase</fullName>
    </submittedName>
</protein>
<accession>A0A656QHE1</accession>
<dbReference type="Proteomes" id="UP000027451">
    <property type="component" value="Unassembled WGS sequence"/>
</dbReference>
<keyword evidence="3" id="KW-1185">Reference proteome</keyword>
<gene>
    <name evidence="2" type="ORF">BG60_16870</name>
</gene>
<evidence type="ECO:0000313" key="2">
    <source>
        <dbReference type="EMBL" id="KDR27521.1"/>
    </source>
</evidence>
<reference evidence="2 3" key="1">
    <citation type="submission" date="2014-03" db="EMBL/GenBank/DDBJ databases">
        <title>Draft Genome Sequences of Four Burkholderia Strains.</title>
        <authorList>
            <person name="Liu X.Y."/>
            <person name="Li C.X."/>
            <person name="Xu J.H."/>
        </authorList>
    </citation>
    <scope>NUCLEOTIDE SEQUENCE [LARGE SCALE GENOMIC DNA]</scope>
    <source>
        <strain evidence="2 3">OP-1</strain>
    </source>
</reference>
<dbReference type="SMART" id="SM00332">
    <property type="entry name" value="PP2Cc"/>
    <property type="match status" value="1"/>
</dbReference>